<dbReference type="RefSeq" id="WP_146291386.1">
    <property type="nucleotide sequence ID" value="NZ_CP042304.1"/>
</dbReference>
<gene>
    <name evidence="2" type="ORF">FPZ08_17550</name>
</gene>
<accession>A0A5B8LWF8</accession>
<dbReference type="InterPro" id="IPR036397">
    <property type="entry name" value="RNaseH_sf"/>
</dbReference>
<dbReference type="SUPFAM" id="SSF53098">
    <property type="entry name" value="Ribonuclease H-like"/>
    <property type="match status" value="1"/>
</dbReference>
<dbReference type="KEGG" id="dea:FPZ08_17550"/>
<dbReference type="Pfam" id="PF04266">
    <property type="entry name" value="ASCH"/>
    <property type="match status" value="1"/>
</dbReference>
<name>A0A5B8LWF8_9HYPH</name>
<evidence type="ECO:0000313" key="2">
    <source>
        <dbReference type="EMBL" id="QDZ12396.1"/>
    </source>
</evidence>
<dbReference type="PANTHER" id="PTHR39203">
    <property type="entry name" value="CYTOPLASMIC PROTEIN-RELATED"/>
    <property type="match status" value="1"/>
</dbReference>
<dbReference type="Gene3D" id="3.10.400.10">
    <property type="entry name" value="Sulfate adenylyltransferase"/>
    <property type="match status" value="1"/>
</dbReference>
<dbReference type="PANTHER" id="PTHR39203:SF1">
    <property type="entry name" value="CYTOPLASMIC PROTEIN"/>
    <property type="match status" value="1"/>
</dbReference>
<sequence length="346" mass="37902">MTDRGTRPEPIRFSFGDSPELADSLLALVLAGRKTATCGALRDYGAAGEPMPVVGRRDIVLNGAGEEAAVIETLSVETRQFDAISPDFTDREGEGDYAAWRAGHEAYFARNGGFSPDMDIVCETFRLVTVLPAGRPVYNQVATPIFIVTDIESDGPTPLHNSMLSFASVAIEADGTRHGSFEAQLLQRSDRITNEQTMEWWQTQPEAWAATTANAEDPATVMPLYADWVENLPGPKVFVAAPMIFDGLWMDHYLDEYAGTRVLSGPFKQRQIFRGGGICLYTMAGTLRGAPYLDWGMSKLPAEFYGHIAHTHKAIDDAEGFANVLVELFKISRALPPISGSKSDFR</sequence>
<reference evidence="2 3" key="1">
    <citation type="submission" date="2019-07" db="EMBL/GenBank/DDBJ databases">
        <title>Full genome sequence of Devosia sp. Gsoil 520.</title>
        <authorList>
            <person name="Im W.-T."/>
        </authorList>
    </citation>
    <scope>NUCLEOTIDE SEQUENCE [LARGE SCALE GENOMIC DNA]</scope>
    <source>
        <strain evidence="2 3">Gsoil 520</strain>
    </source>
</reference>
<dbReference type="SMART" id="SM01022">
    <property type="entry name" value="ASCH"/>
    <property type="match status" value="1"/>
</dbReference>
<dbReference type="OrthoDB" id="9803925at2"/>
<dbReference type="EMBL" id="CP042304">
    <property type="protein sequence ID" value="QDZ12396.1"/>
    <property type="molecule type" value="Genomic_DNA"/>
</dbReference>
<proteinExistence type="predicted"/>
<protein>
    <submittedName>
        <fullName evidence="2">ASCH domain-containing protein</fullName>
    </submittedName>
</protein>
<organism evidence="2 3">
    <name type="scientific">Devosia ginsengisoli</name>
    <dbReference type="NCBI Taxonomy" id="400770"/>
    <lineage>
        <taxon>Bacteria</taxon>
        <taxon>Pseudomonadati</taxon>
        <taxon>Pseudomonadota</taxon>
        <taxon>Alphaproteobacteria</taxon>
        <taxon>Hyphomicrobiales</taxon>
        <taxon>Devosiaceae</taxon>
        <taxon>Devosia</taxon>
    </lineage>
</organism>
<keyword evidence="3" id="KW-1185">Reference proteome</keyword>
<dbReference type="Gene3D" id="3.30.420.10">
    <property type="entry name" value="Ribonuclease H-like superfamily/Ribonuclease H"/>
    <property type="match status" value="1"/>
</dbReference>
<evidence type="ECO:0000259" key="1">
    <source>
        <dbReference type="SMART" id="SM01022"/>
    </source>
</evidence>
<dbReference type="Proteomes" id="UP000315364">
    <property type="component" value="Chromosome"/>
</dbReference>
<feature type="domain" description="ASCH" evidence="1">
    <location>
        <begin position="13"/>
        <end position="129"/>
    </location>
</feature>
<dbReference type="AlphaFoldDB" id="A0A5B8LWF8"/>
<dbReference type="InterPro" id="IPR012337">
    <property type="entry name" value="RNaseH-like_sf"/>
</dbReference>
<evidence type="ECO:0000313" key="3">
    <source>
        <dbReference type="Proteomes" id="UP000315364"/>
    </source>
</evidence>
<dbReference type="GO" id="GO:0003676">
    <property type="term" value="F:nucleic acid binding"/>
    <property type="evidence" value="ECO:0007669"/>
    <property type="project" value="InterPro"/>
</dbReference>
<dbReference type="InterPro" id="IPR007374">
    <property type="entry name" value="ASCH_domain"/>
</dbReference>
<dbReference type="SUPFAM" id="SSF88697">
    <property type="entry name" value="PUA domain-like"/>
    <property type="match status" value="1"/>
</dbReference>
<dbReference type="InterPro" id="IPR009326">
    <property type="entry name" value="DUF984"/>
</dbReference>
<dbReference type="InterPro" id="IPR015947">
    <property type="entry name" value="PUA-like_sf"/>
</dbReference>
<dbReference type="CDD" id="cd06553">
    <property type="entry name" value="ASCH_Ef3133_like"/>
    <property type="match status" value="1"/>
</dbReference>